<dbReference type="NCBIfam" id="TIGR01265">
    <property type="entry name" value="tyr_nico_aTase"/>
    <property type="match status" value="1"/>
</dbReference>
<feature type="modified residue" description="N6-(pyridoxal phosphate)lysine" evidence="13">
    <location>
        <position position="285"/>
    </location>
</feature>
<evidence type="ECO:0000256" key="8">
    <source>
        <dbReference type="ARBA" id="ARBA00022679"/>
    </source>
</evidence>
<evidence type="ECO:0000256" key="13">
    <source>
        <dbReference type="PIRSR" id="PIRSR000517-1"/>
    </source>
</evidence>
<feature type="domain" description="Aminotransferase class I/classII large" evidence="14">
    <location>
        <begin position="77"/>
        <end position="435"/>
    </location>
</feature>
<keyword evidence="7" id="KW-0032">Aminotransferase</keyword>
<evidence type="ECO:0000256" key="12">
    <source>
        <dbReference type="PIRNR" id="PIRNR000517"/>
    </source>
</evidence>
<evidence type="ECO:0000259" key="14">
    <source>
        <dbReference type="Pfam" id="PF00155"/>
    </source>
</evidence>
<keyword evidence="9" id="KW-0828">Tyrosine catabolism</keyword>
<keyword evidence="8" id="KW-0808">Transferase</keyword>
<dbReference type="InterPro" id="IPR005958">
    <property type="entry name" value="TyrNic_aminoTrfase"/>
</dbReference>
<evidence type="ECO:0000256" key="4">
    <source>
        <dbReference type="ARBA" id="ARBA00011738"/>
    </source>
</evidence>
<accession>A0A0D8XG48</accession>
<evidence type="ECO:0000256" key="5">
    <source>
        <dbReference type="ARBA" id="ARBA00012749"/>
    </source>
</evidence>
<dbReference type="SUPFAM" id="SSF53383">
    <property type="entry name" value="PLP-dependent transferases"/>
    <property type="match status" value="1"/>
</dbReference>
<dbReference type="AlphaFoldDB" id="A0A0D8XG48"/>
<keyword evidence="16" id="KW-1185">Reference proteome</keyword>
<dbReference type="PIRSF" id="PIRSF000517">
    <property type="entry name" value="Tyr_transaminase"/>
    <property type="match status" value="1"/>
</dbReference>
<evidence type="ECO:0000313" key="15">
    <source>
        <dbReference type="EMBL" id="KJH41346.1"/>
    </source>
</evidence>
<protein>
    <recommendedName>
        <fullName evidence="6 12">Tyrosine aminotransferase</fullName>
        <shortName evidence="12">TAT</shortName>
        <ecNumber evidence="5 12">2.6.1.5</ecNumber>
    </recommendedName>
</protein>
<comment type="subunit">
    <text evidence="4 12">Homodimer.</text>
</comment>
<dbReference type="NCBIfam" id="TIGR01264">
    <property type="entry name" value="tyr_amTase_E"/>
    <property type="match status" value="1"/>
</dbReference>
<comment type="function">
    <text evidence="12">Transaminase involved in tyrosine breakdown. Converts tyrosine to p-hydroxyphenylpyruvate.</text>
</comment>
<dbReference type="UniPathway" id="UPA00139">
    <property type="reaction ID" value="UER00338"/>
</dbReference>
<keyword evidence="10 12" id="KW-0663">Pyridoxal phosphate</keyword>
<evidence type="ECO:0000256" key="11">
    <source>
        <dbReference type="ARBA" id="ARBA00047798"/>
    </source>
</evidence>
<dbReference type="EC" id="2.6.1.5" evidence="5 12"/>
<reference evidence="16" key="2">
    <citation type="journal article" date="2016" name="Sci. Rep.">
        <title>Dictyocaulus viviparus genome, variome and transcriptome elucidate lungworm biology and support future intervention.</title>
        <authorList>
            <person name="McNulty S.N."/>
            <person name="Strube C."/>
            <person name="Rosa B.A."/>
            <person name="Martin J.C."/>
            <person name="Tyagi R."/>
            <person name="Choi Y.J."/>
            <person name="Wang Q."/>
            <person name="Hallsworth Pepin K."/>
            <person name="Zhang X."/>
            <person name="Ozersky P."/>
            <person name="Wilson R.K."/>
            <person name="Sternberg P.W."/>
            <person name="Gasser R.B."/>
            <person name="Mitreva M."/>
        </authorList>
    </citation>
    <scope>NUCLEOTIDE SEQUENCE [LARGE SCALE GENOMIC DNA]</scope>
    <source>
        <strain evidence="16">HannoverDv2000</strain>
    </source>
</reference>
<sequence length="462" mass="50768">MYPVTIDGIHGTSTQLTEAKIISQLRLHEQALRSQKWSRRGRMEWTTLQQSDHARNTVNPIRKIADAVSVSPNPEKSIIKLHLGDPSLSGRLPPSSVAVEALYESISSHKHDGYGPAVGELAAREAVAKKFSHPSAPITAEDVILASGCSHALQMAIEGIANPGDNILIPQPGFPLYSTLCKPHGIEDRPYMLDMKNGGLIDLEHLETLIDDRTRALIVNNPGNPTGVVFPKHHLKEILELANRYRLVIIADEIYGDLTYGGAIFHPLATLSPKVPLITCDGIAKRWMVPGWRLGWLIVHDRFHVLSEVRKGLVALSQKIVGPCSIIQGALPKILADTPAEYFEHNRSVISRNAGIVTKVLRGLTGVHCLDPHGAMYMMISIDKSIYGDDILFASNLIREQSVFCLPGTAFAAPGWIRLVITQSEKIMKEAACRIREFCEKHQSTFVEIAESSDEGCDISSS</sequence>
<gene>
    <name evidence="15" type="ORF">DICVIV_12676</name>
</gene>
<evidence type="ECO:0000256" key="9">
    <source>
        <dbReference type="ARBA" id="ARBA00022878"/>
    </source>
</evidence>
<evidence type="ECO:0000256" key="1">
    <source>
        <dbReference type="ARBA" id="ARBA00001933"/>
    </source>
</evidence>
<comment type="similarity">
    <text evidence="3 12">Belongs to the class-I pyridoxal-phosphate-dependent aminotransferase family.</text>
</comment>
<dbReference type="InterPro" id="IPR015421">
    <property type="entry name" value="PyrdxlP-dep_Trfase_major"/>
</dbReference>
<dbReference type="Gene3D" id="3.40.640.10">
    <property type="entry name" value="Type I PLP-dependent aspartate aminotransferase-like (Major domain)"/>
    <property type="match status" value="1"/>
</dbReference>
<dbReference type="EMBL" id="KN716846">
    <property type="protein sequence ID" value="KJH41346.1"/>
    <property type="molecule type" value="Genomic_DNA"/>
</dbReference>
<dbReference type="CDD" id="cd00609">
    <property type="entry name" value="AAT_like"/>
    <property type="match status" value="1"/>
</dbReference>
<dbReference type="STRING" id="29172.A0A0D8XG48"/>
<evidence type="ECO:0000256" key="7">
    <source>
        <dbReference type="ARBA" id="ARBA00022576"/>
    </source>
</evidence>
<dbReference type="InterPro" id="IPR004839">
    <property type="entry name" value="Aminotransferase_I/II_large"/>
</dbReference>
<evidence type="ECO:0000256" key="2">
    <source>
        <dbReference type="ARBA" id="ARBA00005203"/>
    </source>
</evidence>
<evidence type="ECO:0000256" key="6">
    <source>
        <dbReference type="ARBA" id="ARBA00015959"/>
    </source>
</evidence>
<comment type="catalytic activity">
    <reaction evidence="11 12">
        <text>L-tyrosine + 2-oxoglutarate = 3-(4-hydroxyphenyl)pyruvate + L-glutamate</text>
        <dbReference type="Rhea" id="RHEA:15093"/>
        <dbReference type="ChEBI" id="CHEBI:16810"/>
        <dbReference type="ChEBI" id="CHEBI:29985"/>
        <dbReference type="ChEBI" id="CHEBI:36242"/>
        <dbReference type="ChEBI" id="CHEBI:58315"/>
        <dbReference type="EC" id="2.6.1.5"/>
    </reaction>
</comment>
<dbReference type="GO" id="GO:0030170">
    <property type="term" value="F:pyridoxal phosphate binding"/>
    <property type="evidence" value="ECO:0007669"/>
    <property type="project" value="InterPro"/>
</dbReference>
<dbReference type="InterPro" id="IPR015422">
    <property type="entry name" value="PyrdxlP-dep_Trfase_small"/>
</dbReference>
<comment type="pathway">
    <text evidence="2 12">Amino-acid degradation; L-phenylalanine degradation; acetoacetate and fumarate from L-phenylalanine: step 2/6.</text>
</comment>
<dbReference type="GO" id="GO:0006572">
    <property type="term" value="P:L-tyrosine catabolic process"/>
    <property type="evidence" value="ECO:0007669"/>
    <property type="project" value="UniProtKB-KW"/>
</dbReference>
<organism evidence="15 16">
    <name type="scientific">Dictyocaulus viviparus</name>
    <name type="common">Bovine lungworm</name>
    <dbReference type="NCBI Taxonomy" id="29172"/>
    <lineage>
        <taxon>Eukaryota</taxon>
        <taxon>Metazoa</taxon>
        <taxon>Ecdysozoa</taxon>
        <taxon>Nematoda</taxon>
        <taxon>Chromadorea</taxon>
        <taxon>Rhabditida</taxon>
        <taxon>Rhabditina</taxon>
        <taxon>Rhabditomorpha</taxon>
        <taxon>Strongyloidea</taxon>
        <taxon>Metastrongylidae</taxon>
        <taxon>Dictyocaulus</taxon>
    </lineage>
</organism>
<evidence type="ECO:0000256" key="10">
    <source>
        <dbReference type="ARBA" id="ARBA00022898"/>
    </source>
</evidence>
<dbReference type="Proteomes" id="UP000053766">
    <property type="component" value="Unassembled WGS sequence"/>
</dbReference>
<dbReference type="InterPro" id="IPR005957">
    <property type="entry name" value="Tyrosine_aminoTrfase"/>
</dbReference>
<name>A0A0D8XG48_DICVI</name>
<dbReference type="Pfam" id="PF00155">
    <property type="entry name" value="Aminotran_1_2"/>
    <property type="match status" value="1"/>
</dbReference>
<reference evidence="15 16" key="1">
    <citation type="submission" date="2013-11" db="EMBL/GenBank/DDBJ databases">
        <title>Draft genome of the bovine lungworm Dictyocaulus viviparus.</title>
        <authorList>
            <person name="Mitreva M."/>
        </authorList>
    </citation>
    <scope>NUCLEOTIDE SEQUENCE [LARGE SCALE GENOMIC DNA]</scope>
    <source>
        <strain evidence="15 16">HannoverDv2000</strain>
    </source>
</reference>
<dbReference type="GO" id="GO:0006559">
    <property type="term" value="P:L-phenylalanine catabolic process"/>
    <property type="evidence" value="ECO:0007669"/>
    <property type="project" value="UniProtKB-UniRule"/>
</dbReference>
<evidence type="ECO:0000313" key="16">
    <source>
        <dbReference type="Proteomes" id="UP000053766"/>
    </source>
</evidence>
<dbReference type="Gene3D" id="3.90.1150.10">
    <property type="entry name" value="Aspartate Aminotransferase, domain 1"/>
    <property type="match status" value="1"/>
</dbReference>
<proteinExistence type="inferred from homology"/>
<comment type="cofactor">
    <cofactor evidence="1 12 13">
        <name>pyridoxal 5'-phosphate</name>
        <dbReference type="ChEBI" id="CHEBI:597326"/>
    </cofactor>
</comment>
<dbReference type="PANTHER" id="PTHR45744">
    <property type="entry name" value="TYROSINE AMINOTRANSFERASE"/>
    <property type="match status" value="1"/>
</dbReference>
<evidence type="ECO:0000256" key="3">
    <source>
        <dbReference type="ARBA" id="ARBA00007441"/>
    </source>
</evidence>
<dbReference type="PANTHER" id="PTHR45744:SF2">
    <property type="entry name" value="TYROSINE AMINOTRANSFERASE"/>
    <property type="match status" value="1"/>
</dbReference>
<dbReference type="InterPro" id="IPR015424">
    <property type="entry name" value="PyrdxlP-dep_Trfase"/>
</dbReference>
<dbReference type="GO" id="GO:0004838">
    <property type="term" value="F:L-tyrosine-2-oxoglutarate transaminase activity"/>
    <property type="evidence" value="ECO:0007669"/>
    <property type="project" value="UniProtKB-UniRule"/>
</dbReference>
<dbReference type="OrthoDB" id="7042322at2759"/>